<sequence length="370" mass="42782">MSFDWFTYLSETGAEIAPPKLFKHVERSLESVVRPDHTLEVDYSFMQELDDCPTTAVWWPAEVVLVSGFMIRLRLCEPETYFNHSHSRPRPLTSKLASVGEFWFDTKGPNWSVIRYIKLSDDLHSWTVPHFIRPYLIPDYLDETKINWIETEWGRSVQMRSAPRIFFEQRVLYAYELIRIGGYLECEHELDPNCVWPVKVMQNWGGRVHLEWFGADSRRSSSSSWASVQKSAFNANDECGASHDLPNKDLSNLSSLSSTSFTLFYLHRRLHPIGWGKSYALRYCPPTGLYLDRSISNIDAFIRTAPLAICSPAIFENIADTRLLRFGHPSFNEEPFLHEFKVGWKLEAVNPRNPSVIQPATVVKVSLCYF</sequence>
<keyword evidence="3" id="KW-1185">Reference proteome</keyword>
<dbReference type="GO" id="GO:0003682">
    <property type="term" value="F:chromatin binding"/>
    <property type="evidence" value="ECO:0007669"/>
    <property type="project" value="TreeGrafter"/>
</dbReference>
<accession>A0A3S5BGD9</accession>
<protein>
    <submittedName>
        <fullName evidence="2">Uncharacterized protein</fullName>
    </submittedName>
</protein>
<comment type="caution">
    <text evidence="2">The sequence shown here is derived from an EMBL/GenBank/DDBJ whole genome shotgun (WGS) entry which is preliminary data.</text>
</comment>
<evidence type="ECO:0000313" key="3">
    <source>
        <dbReference type="Proteomes" id="UP000784294"/>
    </source>
</evidence>
<dbReference type="EMBL" id="CAAALY010060700">
    <property type="protein sequence ID" value="VEL23218.1"/>
    <property type="molecule type" value="Genomic_DNA"/>
</dbReference>
<dbReference type="Proteomes" id="UP000784294">
    <property type="component" value="Unassembled WGS sequence"/>
</dbReference>
<dbReference type="GO" id="GO:0045892">
    <property type="term" value="P:negative regulation of DNA-templated transcription"/>
    <property type="evidence" value="ECO:0007669"/>
    <property type="project" value="TreeGrafter"/>
</dbReference>
<dbReference type="InterPro" id="IPR004092">
    <property type="entry name" value="Mbt"/>
</dbReference>
<dbReference type="SUPFAM" id="SSF63748">
    <property type="entry name" value="Tudor/PWWP/MBT"/>
    <property type="match status" value="3"/>
</dbReference>
<proteinExistence type="predicted"/>
<reference evidence="2" key="1">
    <citation type="submission" date="2018-11" db="EMBL/GenBank/DDBJ databases">
        <authorList>
            <consortium name="Pathogen Informatics"/>
        </authorList>
    </citation>
    <scope>NUCLEOTIDE SEQUENCE</scope>
</reference>
<dbReference type="AlphaFoldDB" id="A0A3S5BGD9"/>
<evidence type="ECO:0000313" key="2">
    <source>
        <dbReference type="EMBL" id="VEL23218.1"/>
    </source>
</evidence>
<dbReference type="GO" id="GO:0042393">
    <property type="term" value="F:histone binding"/>
    <property type="evidence" value="ECO:0007669"/>
    <property type="project" value="TreeGrafter"/>
</dbReference>
<dbReference type="OrthoDB" id="5800688at2759"/>
<dbReference type="GO" id="GO:0005634">
    <property type="term" value="C:nucleus"/>
    <property type="evidence" value="ECO:0007669"/>
    <property type="project" value="InterPro"/>
</dbReference>
<organism evidence="2 3">
    <name type="scientific">Protopolystoma xenopodis</name>
    <dbReference type="NCBI Taxonomy" id="117903"/>
    <lineage>
        <taxon>Eukaryota</taxon>
        <taxon>Metazoa</taxon>
        <taxon>Spiralia</taxon>
        <taxon>Lophotrochozoa</taxon>
        <taxon>Platyhelminthes</taxon>
        <taxon>Monogenea</taxon>
        <taxon>Polyopisthocotylea</taxon>
        <taxon>Polystomatidea</taxon>
        <taxon>Polystomatidae</taxon>
        <taxon>Protopolystoma</taxon>
    </lineage>
</organism>
<dbReference type="Gene3D" id="2.30.30.140">
    <property type="match status" value="3"/>
</dbReference>
<dbReference type="InterPro" id="IPR050548">
    <property type="entry name" value="PcG_chromatin_remod_factors"/>
</dbReference>
<dbReference type="PANTHER" id="PTHR12247:SF129">
    <property type="entry name" value="SOP-2-RELATED PROTEIN 3"/>
    <property type="match status" value="1"/>
</dbReference>
<name>A0A3S5BGD9_9PLAT</name>
<gene>
    <name evidence="2" type="ORF">PXEA_LOCUS16658</name>
</gene>
<keyword evidence="1" id="KW-0677">Repeat</keyword>
<dbReference type="Pfam" id="PF02820">
    <property type="entry name" value="MBT"/>
    <property type="match status" value="1"/>
</dbReference>
<dbReference type="PANTHER" id="PTHR12247">
    <property type="entry name" value="POLYCOMB GROUP PROTEIN"/>
    <property type="match status" value="1"/>
</dbReference>
<evidence type="ECO:0000256" key="1">
    <source>
        <dbReference type="ARBA" id="ARBA00022737"/>
    </source>
</evidence>